<dbReference type="VEuPathDB" id="FungiDB:VP01_5465g1"/>
<protein>
    <recommendedName>
        <fullName evidence="3">Retrotransposon gag domain-containing protein</fullName>
    </recommendedName>
</protein>
<keyword evidence="2" id="KW-1185">Reference proteome</keyword>
<evidence type="ECO:0000313" key="1">
    <source>
        <dbReference type="EMBL" id="KNZ48708.1"/>
    </source>
</evidence>
<dbReference type="Proteomes" id="UP000037035">
    <property type="component" value="Unassembled WGS sequence"/>
</dbReference>
<evidence type="ECO:0000313" key="2">
    <source>
        <dbReference type="Proteomes" id="UP000037035"/>
    </source>
</evidence>
<accession>A0A0L6UJL5</accession>
<gene>
    <name evidence="1" type="ORF">VP01_5465g1</name>
</gene>
<proteinExistence type="predicted"/>
<name>A0A0L6UJL5_9BASI</name>
<comment type="caution">
    <text evidence="1">The sequence shown here is derived from an EMBL/GenBank/DDBJ whole genome shotgun (WGS) entry which is preliminary data.</text>
</comment>
<dbReference type="AlphaFoldDB" id="A0A0L6UJL5"/>
<organism evidence="1 2">
    <name type="scientific">Puccinia sorghi</name>
    <dbReference type="NCBI Taxonomy" id="27349"/>
    <lineage>
        <taxon>Eukaryota</taxon>
        <taxon>Fungi</taxon>
        <taxon>Dikarya</taxon>
        <taxon>Basidiomycota</taxon>
        <taxon>Pucciniomycotina</taxon>
        <taxon>Pucciniomycetes</taxon>
        <taxon>Pucciniales</taxon>
        <taxon>Pucciniaceae</taxon>
        <taxon>Puccinia</taxon>
    </lineage>
</organism>
<feature type="non-terminal residue" evidence="1">
    <location>
        <position position="165"/>
    </location>
</feature>
<dbReference type="EMBL" id="LAVV01010681">
    <property type="protein sequence ID" value="KNZ48708.1"/>
    <property type="molecule type" value="Genomic_DNA"/>
</dbReference>
<evidence type="ECO:0008006" key="3">
    <source>
        <dbReference type="Google" id="ProtNLM"/>
    </source>
</evidence>
<dbReference type="OrthoDB" id="5552562at2759"/>
<reference evidence="1 2" key="1">
    <citation type="submission" date="2015-08" db="EMBL/GenBank/DDBJ databases">
        <title>Next Generation Sequencing and Analysis of the Genome of Puccinia sorghi L Schw, the Causal Agent of Maize Common Rust.</title>
        <authorList>
            <person name="Rochi L."/>
            <person name="Burguener G."/>
            <person name="Darino M."/>
            <person name="Turjanski A."/>
            <person name="Kreff E."/>
            <person name="Dieguez M.J."/>
            <person name="Sacco F."/>
        </authorList>
    </citation>
    <scope>NUCLEOTIDE SEQUENCE [LARGE SCALE GENOMIC DNA]</scope>
    <source>
        <strain evidence="1 2">RO10H11247</strain>
    </source>
</reference>
<sequence length="165" mass="18825">MAVVAVKAVVDLPLVMYRSIPRRQQSGVLRLAYEGLHSNLVSAVPDKFFNGEPVVFNDSLNNTRSSFFDHNYQHCAKVALRNLRQTGTILAYMQDFNQHTHTVGWAITPLMSYQHSLKENIQLAVVMSNIEFDSLRSMQALEMKAGQKIEGMQQDRPTPHPQYQY</sequence>